<dbReference type="InterPro" id="IPR025302">
    <property type="entry name" value="DrrA1/2-like_C"/>
</dbReference>
<evidence type="ECO:0000313" key="6">
    <source>
        <dbReference type="EMBL" id="KXB08364.1"/>
    </source>
</evidence>
<dbReference type="InterPro" id="IPR003593">
    <property type="entry name" value="AAA+_ATPase"/>
</dbReference>
<dbReference type="Proteomes" id="UP000070633">
    <property type="component" value="Unassembled WGS sequence"/>
</dbReference>
<dbReference type="InterPro" id="IPR003439">
    <property type="entry name" value="ABC_transporter-like_ATP-bd"/>
</dbReference>
<keyword evidence="2" id="KW-0813">Transport</keyword>
<evidence type="ECO:0000256" key="2">
    <source>
        <dbReference type="ARBA" id="ARBA00022448"/>
    </source>
</evidence>
<keyword evidence="4" id="KW-0067">ATP-binding</keyword>
<dbReference type="EMBL" id="LHYI01000021">
    <property type="protein sequence ID" value="KXB08364.1"/>
    <property type="molecule type" value="Genomic_DNA"/>
</dbReference>
<evidence type="ECO:0000259" key="5">
    <source>
        <dbReference type="PROSITE" id="PS50893"/>
    </source>
</evidence>
<evidence type="ECO:0000313" key="7">
    <source>
        <dbReference type="Proteomes" id="UP000070633"/>
    </source>
</evidence>
<protein>
    <recommendedName>
        <fullName evidence="5">ABC transporter domain-containing protein</fullName>
    </recommendedName>
</protein>
<dbReference type="PANTHER" id="PTHR42711:SF5">
    <property type="entry name" value="ABC TRANSPORTER ATP-BINDING PROTEIN NATA"/>
    <property type="match status" value="1"/>
</dbReference>
<evidence type="ECO:0000256" key="1">
    <source>
        <dbReference type="ARBA" id="ARBA00005417"/>
    </source>
</evidence>
<accession>A0ABR5TJJ4</accession>
<dbReference type="PROSITE" id="PS50893">
    <property type="entry name" value="ABC_TRANSPORTER_2"/>
    <property type="match status" value="1"/>
</dbReference>
<dbReference type="Pfam" id="PF00005">
    <property type="entry name" value="ABC_tran"/>
    <property type="match status" value="1"/>
</dbReference>
<comment type="similarity">
    <text evidence="1">Belongs to the ABC transporter superfamily.</text>
</comment>
<keyword evidence="3" id="KW-0547">Nucleotide-binding</keyword>
<keyword evidence="7" id="KW-1185">Reference proteome</keyword>
<feature type="domain" description="ABC transporter" evidence="5">
    <location>
        <begin position="9"/>
        <end position="236"/>
    </location>
</feature>
<dbReference type="Gene3D" id="3.40.50.300">
    <property type="entry name" value="P-loop containing nucleotide triphosphate hydrolases"/>
    <property type="match status" value="1"/>
</dbReference>
<dbReference type="PANTHER" id="PTHR42711">
    <property type="entry name" value="ABC TRANSPORTER ATP-BINDING PROTEIN"/>
    <property type="match status" value="1"/>
</dbReference>
<proteinExistence type="inferred from homology"/>
<dbReference type="SUPFAM" id="SSF52540">
    <property type="entry name" value="P-loop containing nucleoside triphosphate hydrolases"/>
    <property type="match status" value="1"/>
</dbReference>
<dbReference type="SMART" id="SM00382">
    <property type="entry name" value="AAA"/>
    <property type="match status" value="1"/>
</dbReference>
<evidence type="ECO:0000256" key="4">
    <source>
        <dbReference type="ARBA" id="ARBA00022840"/>
    </source>
</evidence>
<dbReference type="Pfam" id="PF13732">
    <property type="entry name" value="DrrA1-3_C"/>
    <property type="match status" value="1"/>
</dbReference>
<organism evidence="6 7">
    <name type="scientific">candidate division MSBL1 archaeon SCGC-AAA382M17</name>
    <dbReference type="NCBI Taxonomy" id="1698284"/>
    <lineage>
        <taxon>Archaea</taxon>
        <taxon>Methanobacteriati</taxon>
        <taxon>Methanobacteriota</taxon>
        <taxon>candidate division MSBL1</taxon>
    </lineage>
</organism>
<evidence type="ECO:0000256" key="3">
    <source>
        <dbReference type="ARBA" id="ARBA00022741"/>
    </source>
</evidence>
<reference evidence="6 7" key="1">
    <citation type="journal article" date="2016" name="Sci. Rep.">
        <title>Metabolic traits of an uncultured archaeal lineage -MSBL1- from brine pools of the Red Sea.</title>
        <authorList>
            <person name="Mwirichia R."/>
            <person name="Alam I."/>
            <person name="Rashid M."/>
            <person name="Vinu M."/>
            <person name="Ba-Alawi W."/>
            <person name="Anthony Kamau A."/>
            <person name="Kamanda Ngugi D."/>
            <person name="Goker M."/>
            <person name="Klenk H.P."/>
            <person name="Bajic V."/>
            <person name="Stingl U."/>
        </authorList>
    </citation>
    <scope>NUCLEOTIDE SEQUENCE [LARGE SCALE GENOMIC DNA]</scope>
    <source>
        <strain evidence="6">SCGC-AAA382M17</strain>
    </source>
</reference>
<name>A0ABR5TJJ4_9EURY</name>
<sequence length="306" mass="34465">MSDKNSNPIEFDGITKRYGDLLAVNSVNFDISEGEFFGLLGPNGAGKTTLINMLIGLVSPSEGTAYVYGSDIVEQYQRVHSHIGFAPAEENFDREFNVYENLKFHGGYFGVPTDEQEARAKKYLKMFDLWDKRKDETYKLSTGMRRKLLFARALMTDPDILILDEPTSGLDVETRNSVHDYLTELDRTILLTSHQIEEAEKLCDRVAIMDEGEILAIETPKKLKHRAGTDRVEIRLAEKIRKVPSGLDQDGFKSALGEEGYTIEVVVPNGSEAVVEISEKLFEEGLEIESIDIKKSSLEDVFLRLT</sequence>
<comment type="caution">
    <text evidence="6">The sequence shown here is derived from an EMBL/GenBank/DDBJ whole genome shotgun (WGS) entry which is preliminary data.</text>
</comment>
<gene>
    <name evidence="6" type="ORF">AKJ55_01130</name>
</gene>
<dbReference type="InterPro" id="IPR050763">
    <property type="entry name" value="ABC_transporter_ATP-binding"/>
</dbReference>
<dbReference type="InterPro" id="IPR027417">
    <property type="entry name" value="P-loop_NTPase"/>
</dbReference>